<sequence>MRKKLYFLLDFKKLDYIIINHFKTQSMKYLNRSLILILFFTSLSFTAEAQFIKKLQNAANRGMEKAIEEKVEKEANKMMEAQLEKQFSEIFGEDGESAPVSMDMEKVMKGMQEDVNTMERYDFSGYLLMEMTPTDKKGKQQDKTLIKSYLSEFEDFTAMDIVADDKPNTETTMIFDMKNGASIILLNHDNQKSSMAMKLDSTGINPETEDMLQDKIVDADFTVKETGNTKDILGYACKEYQIKSDDGEGLYWMTDEPIGGYSAFWGTNNPFAKNNTQANYAQHLKNMPQGNFMELYYTATEGDKFELKVIEVKESEPKSFIMAEYPSMFAAAMGKK</sequence>
<dbReference type="Pfam" id="PF14371">
    <property type="entry name" value="DUF4412"/>
    <property type="match status" value="1"/>
</dbReference>
<dbReference type="EMBL" id="QKZT01000004">
    <property type="protein sequence ID" value="PZX54799.1"/>
    <property type="molecule type" value="Genomic_DNA"/>
</dbReference>
<name>A0A2W7RJW0_9BACT</name>
<evidence type="ECO:0000259" key="1">
    <source>
        <dbReference type="Pfam" id="PF14371"/>
    </source>
</evidence>
<evidence type="ECO:0000313" key="2">
    <source>
        <dbReference type="EMBL" id="PZX54799.1"/>
    </source>
</evidence>
<keyword evidence="3" id="KW-1185">Reference proteome</keyword>
<evidence type="ECO:0000313" key="3">
    <source>
        <dbReference type="Proteomes" id="UP000248882"/>
    </source>
</evidence>
<dbReference type="Proteomes" id="UP000248882">
    <property type="component" value="Unassembled WGS sequence"/>
</dbReference>
<comment type="caution">
    <text evidence="2">The sequence shown here is derived from an EMBL/GenBank/DDBJ whole genome shotgun (WGS) entry which is preliminary data.</text>
</comment>
<reference evidence="2 3" key="1">
    <citation type="submission" date="2018-06" db="EMBL/GenBank/DDBJ databases">
        <title>Genomic Encyclopedia of Archaeal and Bacterial Type Strains, Phase II (KMG-II): from individual species to whole genera.</title>
        <authorList>
            <person name="Goeker M."/>
        </authorList>
    </citation>
    <scope>NUCLEOTIDE SEQUENCE [LARGE SCALE GENOMIC DNA]</scope>
    <source>
        <strain evidence="2 3">DSM 19830</strain>
    </source>
</reference>
<gene>
    <name evidence="2" type="ORF">LV85_01137</name>
</gene>
<protein>
    <submittedName>
        <fullName evidence="2">Uncharacterized protein DUF4412</fullName>
    </submittedName>
</protein>
<organism evidence="2 3">
    <name type="scientific">Algoriphagus chordae</name>
    <dbReference type="NCBI Taxonomy" id="237019"/>
    <lineage>
        <taxon>Bacteria</taxon>
        <taxon>Pseudomonadati</taxon>
        <taxon>Bacteroidota</taxon>
        <taxon>Cytophagia</taxon>
        <taxon>Cytophagales</taxon>
        <taxon>Cyclobacteriaceae</taxon>
        <taxon>Algoriphagus</taxon>
    </lineage>
</organism>
<accession>A0A2W7RJW0</accession>
<dbReference type="AlphaFoldDB" id="A0A2W7RJW0"/>
<proteinExistence type="predicted"/>
<feature type="domain" description="DUF4412" evidence="1">
    <location>
        <begin position="123"/>
        <end position="317"/>
    </location>
</feature>
<dbReference type="InterPro" id="IPR025524">
    <property type="entry name" value="DUF4412"/>
</dbReference>